<dbReference type="EMBL" id="QBKR01000021">
    <property type="protein sequence ID" value="PTX55166.1"/>
    <property type="molecule type" value="Genomic_DNA"/>
</dbReference>
<dbReference type="PANTHER" id="PTHR37312">
    <property type="entry name" value="MEMBRANE-BOUND ACYLTRANSFERASE YKRP-RELATED"/>
    <property type="match status" value="1"/>
</dbReference>
<keyword evidence="3" id="KW-0472">Membrane</keyword>
<evidence type="ECO:0000313" key="6">
    <source>
        <dbReference type="Proteomes" id="UP000244240"/>
    </source>
</evidence>
<organism evidence="5 6">
    <name type="scientific">Melghirimyces profundicolus</name>
    <dbReference type="NCBI Taxonomy" id="1242148"/>
    <lineage>
        <taxon>Bacteria</taxon>
        <taxon>Bacillati</taxon>
        <taxon>Bacillota</taxon>
        <taxon>Bacilli</taxon>
        <taxon>Bacillales</taxon>
        <taxon>Thermoactinomycetaceae</taxon>
        <taxon>Melghirimyces</taxon>
    </lineage>
</organism>
<protein>
    <submittedName>
        <fullName evidence="5">Fucose 4-O-acetylase-like acetyltransferase</fullName>
    </submittedName>
</protein>
<gene>
    <name evidence="5" type="ORF">C8P63_12146</name>
</gene>
<comment type="subcellular location">
    <subcellularLocation>
        <location evidence="1">Membrane</location>
    </subcellularLocation>
</comment>
<accession>A0A2T6BGI7</accession>
<proteinExistence type="inferred from homology"/>
<feature type="transmembrane region" description="Helical" evidence="3">
    <location>
        <begin position="42"/>
        <end position="63"/>
    </location>
</feature>
<dbReference type="GO" id="GO:0016747">
    <property type="term" value="F:acyltransferase activity, transferring groups other than amino-acyl groups"/>
    <property type="evidence" value="ECO:0007669"/>
    <property type="project" value="InterPro"/>
</dbReference>
<comment type="caution">
    <text evidence="5">The sequence shown here is derived from an EMBL/GenBank/DDBJ whole genome shotgun (WGS) entry which is preliminary data.</text>
</comment>
<feature type="transmembrane region" description="Helical" evidence="3">
    <location>
        <begin position="187"/>
        <end position="206"/>
    </location>
</feature>
<keyword evidence="5" id="KW-0808">Transferase</keyword>
<comment type="similarity">
    <text evidence="2">Belongs to the acyltransferase 3 family.</text>
</comment>
<feature type="transmembrane region" description="Helical" evidence="3">
    <location>
        <begin position="272"/>
        <end position="290"/>
    </location>
</feature>
<evidence type="ECO:0000259" key="4">
    <source>
        <dbReference type="Pfam" id="PF01757"/>
    </source>
</evidence>
<name>A0A2T6BGI7_9BACL</name>
<dbReference type="RefSeq" id="WP_108025277.1">
    <property type="nucleotide sequence ID" value="NZ_QBKR01000021.1"/>
</dbReference>
<evidence type="ECO:0000313" key="5">
    <source>
        <dbReference type="EMBL" id="PTX55166.1"/>
    </source>
</evidence>
<feature type="domain" description="Acyltransferase 3" evidence="4">
    <location>
        <begin position="11"/>
        <end position="316"/>
    </location>
</feature>
<feature type="transmembrane region" description="Helical" evidence="3">
    <location>
        <begin position="156"/>
        <end position="175"/>
    </location>
</feature>
<sequence>MKANESAERDYYFDNVKFLLIALVVIGHAIRPFVDQSEWMMALYLTIFTFHMPLFILIAGYFSKNIHRQDQAQKAIRTILIPYVLFQVLYSVFAALPREFSDFSLSVLDPYWLMWFLLSLFTWRVILPYFIQLKYPVLTSVLLAVLAGYMDGADSLLGLARTAAFFPFFIAGYYLERHHFNFLFTRGRRWLAVGGMVVLPALMHWFQYHSLVLDLDWRRWLYYSFPYEELGQTEWYAGGYRILTFALAIFASLCFLALVPERKTFISRLGSRSLYVYLWHGFFIKTFKAFEPEEHLQTFFQHGLVILAAIGLTFFLSSDWVYKVTRPLVQPRLSWIFSSSKKGDEEKRSKTG</sequence>
<dbReference type="PANTHER" id="PTHR37312:SF1">
    <property type="entry name" value="MEMBRANE-BOUND ACYLTRANSFERASE YKRP-RELATED"/>
    <property type="match status" value="1"/>
</dbReference>
<dbReference type="Pfam" id="PF01757">
    <property type="entry name" value="Acyl_transf_3"/>
    <property type="match status" value="1"/>
</dbReference>
<dbReference type="InterPro" id="IPR052734">
    <property type="entry name" value="Nod_factor_acetyltransferase"/>
</dbReference>
<feature type="transmembrane region" description="Helical" evidence="3">
    <location>
        <begin position="12"/>
        <end position="30"/>
    </location>
</feature>
<reference evidence="5 6" key="1">
    <citation type="submission" date="2018-04" db="EMBL/GenBank/DDBJ databases">
        <title>Genomic Encyclopedia of Archaeal and Bacterial Type Strains, Phase II (KMG-II): from individual species to whole genera.</title>
        <authorList>
            <person name="Goeker M."/>
        </authorList>
    </citation>
    <scope>NUCLEOTIDE SEQUENCE [LARGE SCALE GENOMIC DNA]</scope>
    <source>
        <strain evidence="5 6">DSM 45787</strain>
    </source>
</reference>
<dbReference type="InterPro" id="IPR002656">
    <property type="entry name" value="Acyl_transf_3_dom"/>
</dbReference>
<evidence type="ECO:0000256" key="1">
    <source>
        <dbReference type="ARBA" id="ARBA00004370"/>
    </source>
</evidence>
<keyword evidence="3" id="KW-1133">Transmembrane helix</keyword>
<feature type="transmembrane region" description="Helical" evidence="3">
    <location>
        <begin position="75"/>
        <end position="96"/>
    </location>
</feature>
<keyword evidence="3" id="KW-0812">Transmembrane</keyword>
<feature type="transmembrane region" description="Helical" evidence="3">
    <location>
        <begin position="108"/>
        <end position="126"/>
    </location>
</feature>
<dbReference type="OrthoDB" id="6623990at2"/>
<feature type="transmembrane region" description="Helical" evidence="3">
    <location>
        <begin position="240"/>
        <end position="260"/>
    </location>
</feature>
<dbReference type="AlphaFoldDB" id="A0A2T6BGI7"/>
<keyword evidence="6" id="KW-1185">Reference proteome</keyword>
<feature type="transmembrane region" description="Helical" evidence="3">
    <location>
        <begin position="302"/>
        <end position="322"/>
    </location>
</feature>
<evidence type="ECO:0000256" key="2">
    <source>
        <dbReference type="ARBA" id="ARBA00007400"/>
    </source>
</evidence>
<evidence type="ECO:0000256" key="3">
    <source>
        <dbReference type="SAM" id="Phobius"/>
    </source>
</evidence>
<feature type="transmembrane region" description="Helical" evidence="3">
    <location>
        <begin position="133"/>
        <end position="150"/>
    </location>
</feature>
<dbReference type="Proteomes" id="UP000244240">
    <property type="component" value="Unassembled WGS sequence"/>
</dbReference>